<dbReference type="Proteomes" id="UP000585050">
    <property type="component" value="Unassembled WGS sequence"/>
</dbReference>
<dbReference type="AlphaFoldDB" id="A0A7X8XYB8"/>
<proteinExistence type="predicted"/>
<dbReference type="Gene3D" id="1.10.10.10">
    <property type="entry name" value="Winged helix-like DNA-binding domain superfamily/Winged helix DNA-binding domain"/>
    <property type="match status" value="1"/>
</dbReference>
<dbReference type="InterPro" id="IPR036390">
    <property type="entry name" value="WH_DNA-bd_sf"/>
</dbReference>
<keyword evidence="1" id="KW-0805">Transcription regulation</keyword>
<dbReference type="RefSeq" id="WP_168884778.1">
    <property type="nucleotide sequence ID" value="NZ_JABAIL010000009.1"/>
</dbReference>
<organism evidence="5 6">
    <name type="scientific">Flammeovirga agarivorans</name>
    <dbReference type="NCBI Taxonomy" id="2726742"/>
    <lineage>
        <taxon>Bacteria</taxon>
        <taxon>Pseudomonadati</taxon>
        <taxon>Bacteroidota</taxon>
        <taxon>Cytophagia</taxon>
        <taxon>Cytophagales</taxon>
        <taxon>Flammeovirgaceae</taxon>
        <taxon>Flammeovirga</taxon>
    </lineage>
</organism>
<keyword evidence="3" id="KW-0804">Transcription</keyword>
<evidence type="ECO:0000313" key="5">
    <source>
        <dbReference type="EMBL" id="NLR94067.1"/>
    </source>
</evidence>
<keyword evidence="2" id="KW-0238">DNA-binding</keyword>
<sequence>MRSECPISFALDFFGDKWTLLIIRDMIFDQKRFYKDFQNSGEKIATNILSDRLKKLEQNGVIRSEVYALKKTQKEYFLTEKGKSLLPVLLDMMVWSFDYNNELNVTAEFIQKVKNSREEVIQYFEEKLSE</sequence>
<evidence type="ECO:0000313" key="6">
    <source>
        <dbReference type="Proteomes" id="UP000585050"/>
    </source>
</evidence>
<dbReference type="GO" id="GO:0003677">
    <property type="term" value="F:DNA binding"/>
    <property type="evidence" value="ECO:0007669"/>
    <property type="project" value="UniProtKB-KW"/>
</dbReference>
<evidence type="ECO:0000256" key="3">
    <source>
        <dbReference type="ARBA" id="ARBA00023163"/>
    </source>
</evidence>
<name>A0A7X8XYB8_9BACT</name>
<dbReference type="EMBL" id="JABAIL010000009">
    <property type="protein sequence ID" value="NLR94067.1"/>
    <property type="molecule type" value="Genomic_DNA"/>
</dbReference>
<evidence type="ECO:0000259" key="4">
    <source>
        <dbReference type="PROSITE" id="PS51118"/>
    </source>
</evidence>
<dbReference type="InterPro" id="IPR036388">
    <property type="entry name" value="WH-like_DNA-bd_sf"/>
</dbReference>
<dbReference type="SUPFAM" id="SSF46785">
    <property type="entry name" value="Winged helix' DNA-binding domain"/>
    <property type="match status" value="1"/>
</dbReference>
<comment type="caution">
    <text evidence="5">The sequence shown here is derived from an EMBL/GenBank/DDBJ whole genome shotgun (WGS) entry which is preliminary data.</text>
</comment>
<accession>A0A7X8XYB8</accession>
<dbReference type="PANTHER" id="PTHR33204">
    <property type="entry name" value="TRANSCRIPTIONAL REGULATOR, MARR FAMILY"/>
    <property type="match status" value="1"/>
</dbReference>
<gene>
    <name evidence="5" type="ORF">HGP29_22890</name>
</gene>
<keyword evidence="6" id="KW-1185">Reference proteome</keyword>
<evidence type="ECO:0000256" key="1">
    <source>
        <dbReference type="ARBA" id="ARBA00023015"/>
    </source>
</evidence>
<reference evidence="5 6" key="1">
    <citation type="submission" date="2020-04" db="EMBL/GenBank/DDBJ databases">
        <title>Flammeovirga sp. SR4, a novel species isolated from seawater.</title>
        <authorList>
            <person name="Wang X."/>
        </authorList>
    </citation>
    <scope>NUCLEOTIDE SEQUENCE [LARGE SCALE GENOMIC DNA]</scope>
    <source>
        <strain evidence="5 6">SR4</strain>
    </source>
</reference>
<feature type="domain" description="HTH hxlR-type" evidence="4">
    <location>
        <begin position="5"/>
        <end position="104"/>
    </location>
</feature>
<dbReference type="PROSITE" id="PS51118">
    <property type="entry name" value="HTH_HXLR"/>
    <property type="match status" value="1"/>
</dbReference>
<dbReference type="Pfam" id="PF01638">
    <property type="entry name" value="HxlR"/>
    <property type="match status" value="1"/>
</dbReference>
<dbReference type="InterPro" id="IPR002577">
    <property type="entry name" value="HTH_HxlR"/>
</dbReference>
<dbReference type="PANTHER" id="PTHR33204:SF18">
    <property type="entry name" value="TRANSCRIPTIONAL REGULATORY PROTEIN"/>
    <property type="match status" value="1"/>
</dbReference>
<protein>
    <submittedName>
        <fullName evidence="5">Helix-turn-helix transcriptional regulator</fullName>
    </submittedName>
</protein>
<evidence type="ECO:0000256" key="2">
    <source>
        <dbReference type="ARBA" id="ARBA00023125"/>
    </source>
</evidence>